<dbReference type="EMBL" id="LN890945">
    <property type="protein sequence ID" value="CUS15671.1"/>
    <property type="molecule type" value="Genomic_DNA"/>
</dbReference>
<reference evidence="1" key="1">
    <citation type="submission" date="2015-10" db="EMBL/GenBank/DDBJ databases">
        <authorList>
            <person name="Regsiter A."/>
            <person name="william w."/>
        </authorList>
    </citation>
    <scope>NUCLEOTIDE SEQUENCE</scope>
    <source>
        <strain evidence="1">Montdore</strain>
    </source>
</reference>
<protein>
    <submittedName>
        <fullName evidence="1">Uncharacterized protein</fullName>
    </submittedName>
</protein>
<accession>A0A292Q9B4</accession>
<evidence type="ECO:0000313" key="2">
    <source>
        <dbReference type="Proteomes" id="UP001412239"/>
    </source>
</evidence>
<dbReference type="Proteomes" id="UP001412239">
    <property type="component" value="Unassembled WGS sequence"/>
</dbReference>
<keyword evidence="2" id="KW-1185">Reference proteome</keyword>
<gene>
    <name evidence="1" type="ORF">GSTUAT00000374001</name>
</gene>
<proteinExistence type="predicted"/>
<evidence type="ECO:0000313" key="1">
    <source>
        <dbReference type="EMBL" id="CUS15671.1"/>
    </source>
</evidence>
<sequence length="126" mass="14629">MYGINSIRPIISSIEEPWPENRLAAMPQLLKNKRNSLRRCNYLSRDLHLVPLSLRGFQRHSTFLLYSSTILCLRQTSSPTSRHYLHSSQKSPAKRVRTYNCWNRNFLVTVPPNCQLLGFLISLGGW</sequence>
<dbReference type="AlphaFoldDB" id="A0A292Q9B4"/>
<organism evidence="1 2">
    <name type="scientific">Tuber aestivum</name>
    <name type="common">summer truffle</name>
    <dbReference type="NCBI Taxonomy" id="59557"/>
    <lineage>
        <taxon>Eukaryota</taxon>
        <taxon>Fungi</taxon>
        <taxon>Dikarya</taxon>
        <taxon>Ascomycota</taxon>
        <taxon>Pezizomycotina</taxon>
        <taxon>Pezizomycetes</taxon>
        <taxon>Pezizales</taxon>
        <taxon>Tuberaceae</taxon>
        <taxon>Tuber</taxon>
    </lineage>
</organism>
<name>A0A292Q9B4_9PEZI</name>